<dbReference type="Pfam" id="PF00501">
    <property type="entry name" value="AMP-binding"/>
    <property type="match status" value="2"/>
</dbReference>
<feature type="region of interest" description="Disordered" evidence="4">
    <location>
        <begin position="369"/>
        <end position="391"/>
    </location>
</feature>
<sequence>MSRQDEPPTVPALVARQVAATPDAVAVVDGAESVTYADLDARADRLAQLLADRGAGARGDAADVVGVCLPRGVDLVAALLAVWRVGGAYLPVDPAHPKGRIASLLTSAGARLVLTHADGVAPAGVPSVVPDDVPGVSGGHSGGPTQPAGIDPAYVLFTSGSTGTPKPVVVHHAGIANHARWRARVHGLRPGDRILQKTALTFDAAGWEIFAPLISGGTVVLAPDGAERDPAALVRTMAEKDITVLQVVPSLLRTLVSEQGWEECGSLRLLSSGGEQLHADLVQRFLGLVPHPDAVDVWNTYGPTECSIEVTAHRFDPAQWSGPVPIGLPIDGVRIELVDDAGHPVPAGRTGELVASGVGVGHGYHGRAGETAGRFVPDPAGPPGSRGYRTGDLVRTTQEGLLEYVGRIDHQLKVNGVRIEPGEIEAALTAHPAVDGAVVTGFTTADGDTRAAAHVQTAGGEVPADLREFLTARLPATHVPAVFGGLTAFPTTRSGKIDRSALPRIDVQPESPAGPLSGAERIVAEIWRDLLQTDDAGPDDDFFALGGSSLQLTRLANRIRKACGAAVDLSSLMNATTLAEQAAVVAEATGDPADDDRITRVSRDGPLPLSFGQRRMWVLDRMRPRSREWVSALFVRVAAGTGTQQVRRALNLLLERHEALRTRFVLHEGEPHQVIDPAGDYELRVVGDMPDATFTAELDRDLDRGFDIESGPVTRALLRRCGDHQVLVIAAHHIAIDGWSSTVLEQEFHELLDAVLTDRSPTLPPQELQYADFAVWQRATLDEKVIDKELAYWRAELDGAKPTTVRLDKPRPAARDGHGGIVGFTVPATVATTLDDLGKRAGATPFMTLLTAFATLLARYNSDWDVVVGTPVAGRNRPELENVVGFFLNSVVLRCRLDPDTDFTTALATVRDTCRDGFAHQDVPFDRLVAELAPERDLSRTPLYQVAFDLHDHKLTGSAGDPDDWATLLDASRIAKTDLTLYLRAEPDGTLAGGLEYATALFEPGTVERMTRHFLALLESIAQDTAGRALSEVDFLPSDERELLDTATYREAVPGGDPGTTLELFERQARATPDATALMCGTDRLTYAELDAKAGALAHRLQAMGAGPDTVVGVLLERGTNLLAAFLGVWKAGAAYLPLDVDAPAERTELVLADAGAPAVITTGEFRDRLTDDRPGVLLVDEIDPGEAGTGPERLTDPDLLAYVIYTSGSTGKPKGVQITHRGLANHLRWATAELTSRGSGGAAVFSSVAFDLVVPNLWAPLLAGQPVHLLPPDMDLTELGALLRERAPFSFLKLTPGHLEILSQQLDPSWIGDLADVIVVAGQELPVRLAEHWAATLGPGRLINEYGPSEATVGTCIHPVTAPVTGDNVPIGRPLPGVVMRVLDPLLRPAPVGVVGELYVGGTGLARCYAGAPALTAERFLPDPFSADGSRLYRTGDLAKVLPSGDVCFVGRNDDQVKIRGHRVEIGEVTAVLTAHASVREAVLLTDADGAGEVRLRAFAVPEASAGDGLAEQLLGDCARRLPSYMVPSSYTLVDRFPLTANGKLDRTRLVALTASGETSLRAPEGDVETGVAELFAELLGHHVGADSDFFAAGGNSILAIRLIAGIQETFDIELPIRVVFEDPTVAGLAAAVDTRIRAELDHAPGRGDVPAGDAVSERASGF</sequence>
<dbReference type="Gene3D" id="1.10.1200.10">
    <property type="entry name" value="ACP-like"/>
    <property type="match status" value="1"/>
</dbReference>
<reference evidence="6 7" key="1">
    <citation type="journal article" date="2019" name="Int. J. Syst. Evol. Microbiol.">
        <title>The Global Catalogue of Microorganisms (GCM) 10K type strain sequencing project: providing services to taxonomists for standard genome sequencing and annotation.</title>
        <authorList>
            <consortium name="The Broad Institute Genomics Platform"/>
            <consortium name="The Broad Institute Genome Sequencing Center for Infectious Disease"/>
            <person name="Wu L."/>
            <person name="Ma J."/>
        </authorList>
    </citation>
    <scope>NUCLEOTIDE SEQUENCE [LARGE SCALE GENOMIC DNA]</scope>
    <source>
        <strain evidence="6 7">JCM 13022</strain>
    </source>
</reference>
<dbReference type="InterPro" id="IPR009081">
    <property type="entry name" value="PP-bd_ACP"/>
</dbReference>
<dbReference type="SUPFAM" id="SSF52777">
    <property type="entry name" value="CoA-dependent acyltransferases"/>
    <property type="match status" value="2"/>
</dbReference>
<dbReference type="Pfam" id="PF13193">
    <property type="entry name" value="AMP-binding_C"/>
    <property type="match status" value="2"/>
</dbReference>
<dbReference type="PROSITE" id="PS00012">
    <property type="entry name" value="PHOSPHOPANTETHEINE"/>
    <property type="match status" value="2"/>
</dbReference>
<dbReference type="PANTHER" id="PTHR45527:SF1">
    <property type="entry name" value="FATTY ACID SYNTHASE"/>
    <property type="match status" value="1"/>
</dbReference>
<dbReference type="PROSITE" id="PS00455">
    <property type="entry name" value="AMP_BINDING"/>
    <property type="match status" value="2"/>
</dbReference>
<accession>A0ABN1VM92</accession>
<dbReference type="RefSeq" id="WP_253855527.1">
    <property type="nucleotide sequence ID" value="NZ_BAAALM010000016.1"/>
</dbReference>
<dbReference type="InterPro" id="IPR036736">
    <property type="entry name" value="ACP-like_sf"/>
</dbReference>
<protein>
    <recommendedName>
        <fullName evidence="5">Carrier domain-containing protein</fullName>
    </recommendedName>
</protein>
<dbReference type="InterPro" id="IPR020806">
    <property type="entry name" value="PKS_PP-bd"/>
</dbReference>
<dbReference type="Gene3D" id="3.40.50.980">
    <property type="match status" value="2"/>
</dbReference>
<dbReference type="Gene3D" id="3.40.50.1820">
    <property type="entry name" value="alpha/beta hydrolase"/>
    <property type="match status" value="1"/>
</dbReference>
<dbReference type="InterPro" id="IPR023213">
    <property type="entry name" value="CAT-like_dom_sf"/>
</dbReference>
<evidence type="ECO:0000256" key="1">
    <source>
        <dbReference type="ARBA" id="ARBA00001957"/>
    </source>
</evidence>
<dbReference type="PROSITE" id="PS50075">
    <property type="entry name" value="CARRIER"/>
    <property type="match status" value="2"/>
</dbReference>
<dbReference type="Pfam" id="PF00668">
    <property type="entry name" value="Condensation"/>
    <property type="match status" value="1"/>
</dbReference>
<evidence type="ECO:0000313" key="7">
    <source>
        <dbReference type="Proteomes" id="UP001500467"/>
    </source>
</evidence>
<dbReference type="InterPro" id="IPR006162">
    <property type="entry name" value="Ppantetheine_attach_site"/>
</dbReference>
<dbReference type="InterPro" id="IPR020845">
    <property type="entry name" value="AMP-binding_CS"/>
</dbReference>
<evidence type="ECO:0000256" key="3">
    <source>
        <dbReference type="ARBA" id="ARBA00022553"/>
    </source>
</evidence>
<keyword evidence="3" id="KW-0597">Phosphoprotein</keyword>
<dbReference type="Pfam" id="PF00550">
    <property type="entry name" value="PP-binding"/>
    <property type="match status" value="2"/>
</dbReference>
<evidence type="ECO:0000313" key="6">
    <source>
        <dbReference type="EMBL" id="GAA1216939.1"/>
    </source>
</evidence>
<dbReference type="NCBIfam" id="TIGR01733">
    <property type="entry name" value="AA-adenyl-dom"/>
    <property type="match status" value="2"/>
</dbReference>
<dbReference type="InterPro" id="IPR029058">
    <property type="entry name" value="AB_hydrolase_fold"/>
</dbReference>
<dbReference type="Gene3D" id="3.30.559.10">
    <property type="entry name" value="Chloramphenicol acetyltransferase-like domain"/>
    <property type="match status" value="1"/>
</dbReference>
<organism evidence="6 7">
    <name type="scientific">Prauserella alba</name>
    <dbReference type="NCBI Taxonomy" id="176898"/>
    <lineage>
        <taxon>Bacteria</taxon>
        <taxon>Bacillati</taxon>
        <taxon>Actinomycetota</taxon>
        <taxon>Actinomycetes</taxon>
        <taxon>Pseudonocardiales</taxon>
        <taxon>Pseudonocardiaceae</taxon>
        <taxon>Prauserella</taxon>
    </lineage>
</organism>
<dbReference type="SMART" id="SM00823">
    <property type="entry name" value="PKS_PP"/>
    <property type="match status" value="2"/>
</dbReference>
<dbReference type="InterPro" id="IPR000873">
    <property type="entry name" value="AMP-dep_synth/lig_dom"/>
</dbReference>
<dbReference type="InterPro" id="IPR001242">
    <property type="entry name" value="Condensation_dom"/>
</dbReference>
<dbReference type="SUPFAM" id="SSF47336">
    <property type="entry name" value="ACP-like"/>
    <property type="match status" value="2"/>
</dbReference>
<keyword evidence="7" id="KW-1185">Reference proteome</keyword>
<proteinExistence type="predicted"/>
<feature type="region of interest" description="Disordered" evidence="4">
    <location>
        <begin position="1644"/>
        <end position="1664"/>
    </location>
</feature>
<comment type="caution">
    <text evidence="6">The sequence shown here is derived from an EMBL/GenBank/DDBJ whole genome shotgun (WGS) entry which is preliminary data.</text>
</comment>
<dbReference type="InterPro" id="IPR025110">
    <property type="entry name" value="AMP-bd_C"/>
</dbReference>
<name>A0ABN1VM92_9PSEU</name>
<dbReference type="SUPFAM" id="SSF56801">
    <property type="entry name" value="Acetyl-CoA synthetase-like"/>
    <property type="match status" value="2"/>
</dbReference>
<evidence type="ECO:0000256" key="2">
    <source>
        <dbReference type="ARBA" id="ARBA00022450"/>
    </source>
</evidence>
<dbReference type="PANTHER" id="PTHR45527">
    <property type="entry name" value="NONRIBOSOMAL PEPTIDE SYNTHETASE"/>
    <property type="match status" value="1"/>
</dbReference>
<keyword evidence="2" id="KW-0596">Phosphopantetheine</keyword>
<dbReference type="Gene3D" id="3.30.300.30">
    <property type="match status" value="2"/>
</dbReference>
<dbReference type="Gene3D" id="3.30.559.30">
    <property type="entry name" value="Nonribosomal peptide synthetase, condensation domain"/>
    <property type="match status" value="1"/>
</dbReference>
<evidence type="ECO:0000256" key="4">
    <source>
        <dbReference type="SAM" id="MobiDB-lite"/>
    </source>
</evidence>
<comment type="cofactor">
    <cofactor evidence="1">
        <name>pantetheine 4'-phosphate</name>
        <dbReference type="ChEBI" id="CHEBI:47942"/>
    </cofactor>
</comment>
<dbReference type="Gene3D" id="2.30.38.10">
    <property type="entry name" value="Luciferase, Domain 3"/>
    <property type="match status" value="1"/>
</dbReference>
<dbReference type="InterPro" id="IPR045851">
    <property type="entry name" value="AMP-bd_C_sf"/>
</dbReference>
<evidence type="ECO:0000259" key="5">
    <source>
        <dbReference type="PROSITE" id="PS50075"/>
    </source>
</evidence>
<dbReference type="EMBL" id="BAAALM010000016">
    <property type="protein sequence ID" value="GAA1216939.1"/>
    <property type="molecule type" value="Genomic_DNA"/>
</dbReference>
<feature type="domain" description="Carrier" evidence="5">
    <location>
        <begin position="1564"/>
        <end position="1638"/>
    </location>
</feature>
<dbReference type="InterPro" id="IPR042099">
    <property type="entry name" value="ANL_N_sf"/>
</dbReference>
<dbReference type="Gene3D" id="3.40.50.12780">
    <property type="entry name" value="N-terminal domain of ligase-like"/>
    <property type="match status" value="1"/>
</dbReference>
<dbReference type="Proteomes" id="UP001500467">
    <property type="component" value="Unassembled WGS sequence"/>
</dbReference>
<dbReference type="CDD" id="cd19531">
    <property type="entry name" value="LCL_NRPS-like"/>
    <property type="match status" value="1"/>
</dbReference>
<dbReference type="InterPro" id="IPR010071">
    <property type="entry name" value="AA_adenyl_dom"/>
</dbReference>
<feature type="domain" description="Carrier" evidence="5">
    <location>
        <begin position="514"/>
        <end position="589"/>
    </location>
</feature>
<gene>
    <name evidence="6" type="ORF">GCM10009675_44090</name>
</gene>
<dbReference type="CDD" id="cd05930">
    <property type="entry name" value="A_NRPS"/>
    <property type="match status" value="2"/>
</dbReference>